<dbReference type="Pfam" id="PF08450">
    <property type="entry name" value="SGL"/>
    <property type="match status" value="1"/>
</dbReference>
<evidence type="ECO:0000313" key="4">
    <source>
        <dbReference type="Proteomes" id="UP000465360"/>
    </source>
</evidence>
<dbReference type="EMBL" id="BLKZ01000002">
    <property type="protein sequence ID" value="GFG93962.1"/>
    <property type="molecule type" value="Genomic_DNA"/>
</dbReference>
<dbReference type="RefSeq" id="WP_163720059.1">
    <property type="nucleotide sequence ID" value="NZ_BLKZ01000002.1"/>
</dbReference>
<feature type="domain" description="SMP-30/Gluconolactonase/LRE-like region" evidence="2">
    <location>
        <begin position="35"/>
        <end position="228"/>
    </location>
</feature>
<comment type="caution">
    <text evidence="3">The sequence shown here is derived from an EMBL/GenBank/DDBJ whole genome shotgun (WGS) entry which is preliminary data.</text>
</comment>
<evidence type="ECO:0000256" key="1">
    <source>
        <dbReference type="SAM" id="MobiDB-lite"/>
    </source>
</evidence>
<dbReference type="InterPro" id="IPR013658">
    <property type="entry name" value="SGL"/>
</dbReference>
<dbReference type="Gene3D" id="2.130.10.10">
    <property type="entry name" value="YVTN repeat-like/Quinoprotein amine dehydrogenase"/>
    <property type="match status" value="1"/>
</dbReference>
<reference evidence="3 4" key="1">
    <citation type="journal article" date="2019" name="Emerg. Microbes Infect.">
        <title>Comprehensive subspecies identification of 175 nontuberculous mycobacteria species based on 7547 genomic profiles.</title>
        <authorList>
            <person name="Matsumoto Y."/>
            <person name="Kinjo T."/>
            <person name="Motooka D."/>
            <person name="Nabeya D."/>
            <person name="Jung N."/>
            <person name="Uechi K."/>
            <person name="Horii T."/>
            <person name="Iida T."/>
            <person name="Fujita J."/>
            <person name="Nakamura S."/>
        </authorList>
    </citation>
    <scope>NUCLEOTIDE SEQUENCE [LARGE SCALE GENOMIC DNA]</scope>
    <source>
        <strain evidence="3 4">JCM 30725</strain>
    </source>
</reference>
<dbReference type="SUPFAM" id="SSF63829">
    <property type="entry name" value="Calcium-dependent phosphotriesterase"/>
    <property type="match status" value="2"/>
</dbReference>
<sequence length="600" mass="62331">MARYPVATSPRLAEGWTLTRLTPPSRLFGANGLRTGPDGRVYIAQVTGSQISALDVATGKLDTISAKGSDIIAPDDVAFDPAGNLYATEVMDGRVSVRDPAGRTRVLRADVPSANGITVHQGRLFIGECREGGRLLELDLNGGPPRVLLENVPSPNAMEVGPDGLLYFPVMGANEIWRIDLEGGEPQRVAGDLGVPDAVKFDAEGYLVSTQVHSGQVLRIDPRNGDRTVLANLNPGLDNLTFVGGRLFVSNFTGEITEILGDGESQTVLAGGLNWPLDLAVGADGLLYIADGTYFYALDDRERGEAGRSGSSTIRSDDRERGEAGRSGSSTIRSDDRERGEAGRSGSSTIRSDDRERGEAGRSGSSTIRSDDRERGTLRTAGMLFSPGYPGFLRGVAATGPGEFIVTTSNGEVARYRPQANESDFLATGFDQLYGIAVAPSGAVLVAELGTGRVLSIAQGQANVVASGLNEPVGVAIAPDGACLVSESGGGRVVKLDGTGTVVEGLQRPQGILVLDNTLYVVDAGAKEVVAVELADGTRHTIAADLPVGAPPGVTPKPLRGMPPFSGPQGPFAGIAAGPDGTLYVSADGDGSVLALRRGS</sequence>
<dbReference type="PANTHER" id="PTHR40274">
    <property type="entry name" value="VIRGINIAMYCIN B LYASE"/>
    <property type="match status" value="1"/>
</dbReference>
<evidence type="ECO:0000259" key="2">
    <source>
        <dbReference type="Pfam" id="PF08450"/>
    </source>
</evidence>
<proteinExistence type="predicted"/>
<dbReference type="AlphaFoldDB" id="A0A7I9YZF6"/>
<gene>
    <name evidence="3" type="ORF">MBOU_60040</name>
</gene>
<dbReference type="InterPro" id="IPR011042">
    <property type="entry name" value="6-blade_b-propeller_TolB-like"/>
</dbReference>
<feature type="compositionally biased region" description="Basic and acidic residues" evidence="1">
    <location>
        <begin position="315"/>
        <end position="324"/>
    </location>
</feature>
<feature type="compositionally biased region" description="Basic and acidic residues" evidence="1">
    <location>
        <begin position="333"/>
        <end position="342"/>
    </location>
</feature>
<organism evidence="3 4">
    <name type="scientific">Mycobacterium bourgelatii</name>
    <dbReference type="NCBI Taxonomy" id="1273442"/>
    <lineage>
        <taxon>Bacteria</taxon>
        <taxon>Bacillati</taxon>
        <taxon>Actinomycetota</taxon>
        <taxon>Actinomycetes</taxon>
        <taxon>Mycobacteriales</taxon>
        <taxon>Mycobacteriaceae</taxon>
        <taxon>Mycobacterium</taxon>
    </lineage>
</organism>
<evidence type="ECO:0000313" key="3">
    <source>
        <dbReference type="EMBL" id="GFG93962.1"/>
    </source>
</evidence>
<dbReference type="PANTHER" id="PTHR40274:SF4">
    <property type="entry name" value="BLL1406 PROTEIN"/>
    <property type="match status" value="1"/>
</dbReference>
<dbReference type="Proteomes" id="UP000465360">
    <property type="component" value="Unassembled WGS sequence"/>
</dbReference>
<dbReference type="InterPro" id="IPR051344">
    <property type="entry name" value="Vgb"/>
</dbReference>
<feature type="region of interest" description="Disordered" evidence="1">
    <location>
        <begin position="304"/>
        <end position="375"/>
    </location>
</feature>
<dbReference type="Gene3D" id="2.120.10.30">
    <property type="entry name" value="TolB, C-terminal domain"/>
    <property type="match status" value="2"/>
</dbReference>
<accession>A0A7I9YZF6</accession>
<name>A0A7I9YZF6_MYCBU</name>
<keyword evidence="4" id="KW-1185">Reference proteome</keyword>
<feature type="compositionally biased region" description="Basic and acidic residues" evidence="1">
    <location>
        <begin position="351"/>
        <end position="360"/>
    </location>
</feature>
<protein>
    <submittedName>
        <fullName evidence="3">Gluconolaconase</fullName>
    </submittedName>
</protein>
<dbReference type="InterPro" id="IPR015943">
    <property type="entry name" value="WD40/YVTN_repeat-like_dom_sf"/>
</dbReference>